<dbReference type="KEGG" id="vg:15613974"/>
<keyword evidence="1" id="KW-0812">Transmembrane</keyword>
<dbReference type="Proteomes" id="UP000792575">
    <property type="component" value="Genome"/>
</dbReference>
<keyword evidence="1" id="KW-0472">Membrane</keyword>
<evidence type="ECO:0000256" key="1">
    <source>
        <dbReference type="SAM" id="Phobius"/>
    </source>
</evidence>
<evidence type="ECO:0000313" key="3">
    <source>
        <dbReference type="Proteomes" id="UP000792575"/>
    </source>
</evidence>
<dbReference type="EMBL" id="HF679131">
    <property type="protein sequence ID" value="CCU55366.1"/>
    <property type="molecule type" value="Genomic_DNA"/>
</dbReference>
<proteinExistence type="predicted"/>
<accession>A0A916P060</accession>
<dbReference type="RefSeq" id="YP_008003868.1">
    <property type="nucleotide sequence ID" value="NC_021247.1"/>
</dbReference>
<feature type="transmembrane region" description="Helical" evidence="1">
    <location>
        <begin position="586"/>
        <end position="609"/>
    </location>
</feature>
<reference evidence="2" key="1">
    <citation type="journal article" date="2013" name="J. Virol.">
        <title>New Insights into the Evolution of Entomopoxvirinae from the Complete Genome Sequences of Four Entomopoxviruses Infecting Adoxophyes honmai, Choristoneura biennis, Choristoneura rosaceana, and Mythimna separata.</title>
        <authorList>
            <person name="Theze J."/>
            <person name="Takatsuka J."/>
            <person name="Li Z."/>
            <person name="Gallais J."/>
            <person name="Doucet D."/>
            <person name="Arif B."/>
            <person name="Nakai M."/>
            <person name="Herniou E.A."/>
        </authorList>
    </citation>
    <scope>NUCLEOTIDE SEQUENCE</scope>
    <source>
        <strain evidence="2">Tokyo</strain>
    </source>
</reference>
<keyword evidence="3" id="KW-1185">Reference proteome</keyword>
<sequence>MTLLNILLLILFINNVSSSGTLPFVCDKNSEFFDLKFPIDKDSCNEVLEYSVKNISLWIINKIKVKSILSRSIEKHCSIPATPSLLHNEKNPYGYIKDVTFANSHTLNYASINNILNLSNNKGNRYYKWIDKCKQSRISSNIYTEYMILDHMFYPNSSVLLKDIVITQNMDSIMLNCKDKLIYKNGICKYSIDSKEYIYVWDTSNVFANYNYMLPISHNYVNFYPYTLINNNLEIKIYKDYVIIPGHTNIYKINYNNANAIDDNMICLTELDDGICEYYITMVMNTRNTVDNSENTLKDIVSWINDFNQEESDSQTKIKKYNKIEDNDDNIYVDLNGKGVVYNFIFDSDILEYSSLHSSIINQNDNMNNIISNNFIICKNVNAYNRVLSALCLSNPYDCITAILGRNNIKVYKESNIYKIKGCTYVDNYEFKFEDKQYNNISCFRDIPIQYKIMNNTYSGFFNTLSGEIFSESQLTQDCPNKYYIELNNTLFVIENNIKKIHTGKVITMIDNSFNVNLTVHRDIIPEIEKIKNLPNLQNMKNFESTDEIFSNIIMESNVKTNNTYVMPSIDFSGFTNFISNIFSSWYSIGYIIIIIVVIFVGCTCLVYIKNICR</sequence>
<organism evidence="2 3">
    <name type="scientific">Adoxophyes honmai entomopoxvirus 'L'</name>
    <dbReference type="NCBI Taxonomy" id="1293540"/>
    <lineage>
        <taxon>Viruses</taxon>
        <taxon>Varidnaviria</taxon>
        <taxon>Bamfordvirae</taxon>
        <taxon>Nucleocytoviricota</taxon>
        <taxon>Pokkesviricetes</taxon>
        <taxon>Chitovirales</taxon>
        <taxon>Poxviridae</taxon>
        <taxon>Entomopoxvirinae</taxon>
        <taxon>Betaentomopoxvirus</taxon>
        <taxon>Betaentomopoxvirus ahonmai</taxon>
    </lineage>
</organism>
<dbReference type="OrthoDB" id="9074at10239"/>
<name>A0A916P060_9POXV</name>
<keyword evidence="1" id="KW-1133">Transmembrane helix</keyword>
<evidence type="ECO:0000313" key="2">
    <source>
        <dbReference type="EMBL" id="CCU55366.1"/>
    </source>
</evidence>
<protein>
    <submittedName>
        <fullName evidence="2">Uncharacterized protein</fullName>
    </submittedName>
</protein>
<gene>
    <name evidence="2" type="ORF">AHEV_045</name>
</gene>
<dbReference type="GeneID" id="15613974"/>